<name>A0A834MQL3_VESVU</name>
<organism evidence="2 3">
    <name type="scientific">Vespula vulgaris</name>
    <name type="common">Yellow jacket</name>
    <name type="synonym">Wasp</name>
    <dbReference type="NCBI Taxonomy" id="7454"/>
    <lineage>
        <taxon>Eukaryota</taxon>
        <taxon>Metazoa</taxon>
        <taxon>Ecdysozoa</taxon>
        <taxon>Arthropoda</taxon>
        <taxon>Hexapoda</taxon>
        <taxon>Insecta</taxon>
        <taxon>Pterygota</taxon>
        <taxon>Neoptera</taxon>
        <taxon>Endopterygota</taxon>
        <taxon>Hymenoptera</taxon>
        <taxon>Apocrita</taxon>
        <taxon>Aculeata</taxon>
        <taxon>Vespoidea</taxon>
        <taxon>Vespidae</taxon>
        <taxon>Vespinae</taxon>
        <taxon>Vespula</taxon>
    </lineage>
</organism>
<evidence type="ECO:0000313" key="2">
    <source>
        <dbReference type="EMBL" id="KAF7380014.1"/>
    </source>
</evidence>
<evidence type="ECO:0000313" key="3">
    <source>
        <dbReference type="Proteomes" id="UP000614350"/>
    </source>
</evidence>
<dbReference type="Proteomes" id="UP000614350">
    <property type="component" value="Unassembled WGS sequence"/>
</dbReference>
<comment type="caution">
    <text evidence="2">The sequence shown here is derived from an EMBL/GenBank/DDBJ whole genome shotgun (WGS) entry which is preliminary data.</text>
</comment>
<evidence type="ECO:0000256" key="1">
    <source>
        <dbReference type="SAM" id="MobiDB-lite"/>
    </source>
</evidence>
<keyword evidence="3" id="KW-1185">Reference proteome</keyword>
<dbReference type="EMBL" id="JACSEA010000022">
    <property type="protein sequence ID" value="KAF7380014.1"/>
    <property type="molecule type" value="Genomic_DNA"/>
</dbReference>
<protein>
    <submittedName>
        <fullName evidence="2">Uncharacterized protein</fullName>
    </submittedName>
</protein>
<sequence>MRKAGSFRSRRKRSFSTKGGKCAGDVEKRNDAYCDEKRCGLWFSCARNPRAMSGYAREENHFTSLAKVLTLPQRRILVEKIADRRGFGANFPLGSELQFRVGPLSDHGWSFWCMHETDSRKQVPATLSVRVVPNVDNYWQPRRRPYEKEPAAKRRPPRLRYRGLFSEHQNPEFMAATLMFARENLV</sequence>
<gene>
    <name evidence="2" type="ORF">HZH66_014369</name>
</gene>
<feature type="compositionally biased region" description="Basic residues" evidence="1">
    <location>
        <begin position="1"/>
        <end position="15"/>
    </location>
</feature>
<dbReference type="AlphaFoldDB" id="A0A834MQL3"/>
<proteinExistence type="predicted"/>
<accession>A0A834MQL3</accession>
<reference evidence="2" key="1">
    <citation type="journal article" date="2020" name="G3 (Bethesda)">
        <title>High-Quality Assemblies for Three Invasive Social Wasps from the &lt;i&gt;Vespula&lt;/i&gt; Genus.</title>
        <authorList>
            <person name="Harrop T.W.R."/>
            <person name="Guhlin J."/>
            <person name="McLaughlin G.M."/>
            <person name="Permina E."/>
            <person name="Stockwell P."/>
            <person name="Gilligan J."/>
            <person name="Le Lec M.F."/>
            <person name="Gruber M.A.M."/>
            <person name="Quinn O."/>
            <person name="Lovegrove M."/>
            <person name="Duncan E.J."/>
            <person name="Remnant E.J."/>
            <person name="Van Eeckhoven J."/>
            <person name="Graham B."/>
            <person name="Knapp R.A."/>
            <person name="Langford K.W."/>
            <person name="Kronenberg Z."/>
            <person name="Press M.O."/>
            <person name="Eacker S.M."/>
            <person name="Wilson-Rankin E.E."/>
            <person name="Purcell J."/>
            <person name="Lester P.J."/>
            <person name="Dearden P.K."/>
        </authorList>
    </citation>
    <scope>NUCLEOTIDE SEQUENCE</scope>
    <source>
        <strain evidence="2">Marl-1</strain>
    </source>
</reference>
<feature type="region of interest" description="Disordered" evidence="1">
    <location>
        <begin position="1"/>
        <end position="20"/>
    </location>
</feature>